<evidence type="ECO:0000313" key="3">
    <source>
        <dbReference type="Proteomes" id="UP000824120"/>
    </source>
</evidence>
<evidence type="ECO:0000256" key="1">
    <source>
        <dbReference type="SAM" id="Phobius"/>
    </source>
</evidence>
<keyword evidence="1" id="KW-0472">Membrane</keyword>
<accession>A0A9J5Z9S5</accession>
<organism evidence="2 3">
    <name type="scientific">Solanum commersonii</name>
    <name type="common">Commerson's wild potato</name>
    <name type="synonym">Commerson's nightshade</name>
    <dbReference type="NCBI Taxonomy" id="4109"/>
    <lineage>
        <taxon>Eukaryota</taxon>
        <taxon>Viridiplantae</taxon>
        <taxon>Streptophyta</taxon>
        <taxon>Embryophyta</taxon>
        <taxon>Tracheophyta</taxon>
        <taxon>Spermatophyta</taxon>
        <taxon>Magnoliopsida</taxon>
        <taxon>eudicotyledons</taxon>
        <taxon>Gunneridae</taxon>
        <taxon>Pentapetalae</taxon>
        <taxon>asterids</taxon>
        <taxon>lamiids</taxon>
        <taxon>Solanales</taxon>
        <taxon>Solanaceae</taxon>
        <taxon>Solanoideae</taxon>
        <taxon>Solaneae</taxon>
        <taxon>Solanum</taxon>
    </lineage>
</organism>
<sequence length="95" mass="11321">MTEIELAKWNVPINKIQKPSINSGSIIPYKNSRHEWTFRTIILVNKDVIKLTLLLTLLFYRSCLLYLYPTPLHDTRYKKIKKHYLINTLKHGRDP</sequence>
<name>A0A9J5Z9S5_SOLCO</name>
<dbReference type="Proteomes" id="UP000824120">
    <property type="component" value="Chromosome 4"/>
</dbReference>
<proteinExistence type="predicted"/>
<keyword evidence="1" id="KW-1133">Transmembrane helix</keyword>
<keyword evidence="3" id="KW-1185">Reference proteome</keyword>
<feature type="transmembrane region" description="Helical" evidence="1">
    <location>
        <begin position="48"/>
        <end position="68"/>
    </location>
</feature>
<reference evidence="2 3" key="1">
    <citation type="submission" date="2020-09" db="EMBL/GenBank/DDBJ databases">
        <title>De no assembly of potato wild relative species, Solanum commersonii.</title>
        <authorList>
            <person name="Cho K."/>
        </authorList>
    </citation>
    <scope>NUCLEOTIDE SEQUENCE [LARGE SCALE GENOMIC DNA]</scope>
    <source>
        <strain evidence="2">LZ3.2</strain>
        <tissue evidence="2">Leaf</tissue>
    </source>
</reference>
<comment type="caution">
    <text evidence="2">The sequence shown here is derived from an EMBL/GenBank/DDBJ whole genome shotgun (WGS) entry which is preliminary data.</text>
</comment>
<dbReference type="OrthoDB" id="1751331at2759"/>
<gene>
    <name evidence="2" type="ORF">H5410_020906</name>
</gene>
<dbReference type="AlphaFoldDB" id="A0A9J5Z9S5"/>
<evidence type="ECO:0000313" key="2">
    <source>
        <dbReference type="EMBL" id="KAG5609625.1"/>
    </source>
</evidence>
<keyword evidence="1" id="KW-0812">Transmembrane</keyword>
<protein>
    <submittedName>
        <fullName evidence="2">Uncharacterized protein</fullName>
    </submittedName>
</protein>
<dbReference type="EMBL" id="JACXVP010000004">
    <property type="protein sequence ID" value="KAG5609625.1"/>
    <property type="molecule type" value="Genomic_DNA"/>
</dbReference>